<organism evidence="7 8">
    <name type="scientific">Roseospira navarrensis</name>
    <dbReference type="NCBI Taxonomy" id="140058"/>
    <lineage>
        <taxon>Bacteria</taxon>
        <taxon>Pseudomonadati</taxon>
        <taxon>Pseudomonadota</taxon>
        <taxon>Alphaproteobacteria</taxon>
        <taxon>Rhodospirillales</taxon>
        <taxon>Rhodospirillaceae</taxon>
        <taxon>Roseospira</taxon>
    </lineage>
</organism>
<dbReference type="SFLD" id="SFLDG01067">
    <property type="entry name" value="SPASM/twitch_domain_containing"/>
    <property type="match status" value="1"/>
</dbReference>
<dbReference type="PANTHER" id="PTHR43273:SF8">
    <property type="entry name" value="RADICAL SAM DOMAIN PROTEIN"/>
    <property type="match status" value="1"/>
</dbReference>
<dbReference type="SFLD" id="SFLDG01072">
    <property type="entry name" value="dehydrogenase_like"/>
    <property type="match status" value="1"/>
</dbReference>
<dbReference type="Proteomes" id="UP000434582">
    <property type="component" value="Unassembled WGS sequence"/>
</dbReference>
<evidence type="ECO:0000256" key="5">
    <source>
        <dbReference type="ARBA" id="ARBA00023014"/>
    </source>
</evidence>
<keyword evidence="5" id="KW-0411">Iron-sulfur</keyword>
<evidence type="ECO:0000256" key="2">
    <source>
        <dbReference type="ARBA" id="ARBA00022691"/>
    </source>
</evidence>
<dbReference type="InterPro" id="IPR058240">
    <property type="entry name" value="rSAM_sf"/>
</dbReference>
<evidence type="ECO:0000256" key="4">
    <source>
        <dbReference type="ARBA" id="ARBA00023004"/>
    </source>
</evidence>
<protein>
    <submittedName>
        <fullName evidence="7">Radical SAM protein</fullName>
    </submittedName>
</protein>
<evidence type="ECO:0000259" key="6">
    <source>
        <dbReference type="PROSITE" id="PS51918"/>
    </source>
</evidence>
<dbReference type="GO" id="GO:0046872">
    <property type="term" value="F:metal ion binding"/>
    <property type="evidence" value="ECO:0007669"/>
    <property type="project" value="UniProtKB-KW"/>
</dbReference>
<sequence>MTGAPESLRPIELVVLQGTPFCNMNCGYCDLSPDSRRQKRTMPLAVVSRVFAEVLASPWVAETLTVIWHSGEPLTLPPAYYDDAIAEVLAVRDRVAPGRVAIRFSIQTNGVLIDDAWIAFFQRHAHHLDIGVSCDGPAALHDAWRTNWAGKPSHAATVRGMDRLAAAGLPFKAIAVVTGHTLDDPDGFFRFFFERRAALTDLHFNILADGASGTDPALRFTEGDRARYHAFYSRLLALSAAHADADPGFVIQNFRHGLARLLDAAPGRTASHHEESSAPLKALSVDAGGRVTTFYAGLAPETHADLYGDGQGLSLGNIMETPLAEMARSLKLRRMLRDFRASRDACAADCAYFGVCTGGFELTKVVRHGRFDATETPECVIHVQALTDALLDDVALHLDAQEADADPRAAGTGA</sequence>
<dbReference type="OrthoDB" id="9792276at2"/>
<comment type="cofactor">
    <cofactor evidence="1">
        <name>[4Fe-4S] cluster</name>
        <dbReference type="ChEBI" id="CHEBI:49883"/>
    </cofactor>
</comment>
<evidence type="ECO:0000313" key="8">
    <source>
        <dbReference type="Proteomes" id="UP000434582"/>
    </source>
</evidence>
<proteinExistence type="predicted"/>
<dbReference type="GO" id="GO:0051536">
    <property type="term" value="F:iron-sulfur cluster binding"/>
    <property type="evidence" value="ECO:0007669"/>
    <property type="project" value="UniProtKB-KW"/>
</dbReference>
<evidence type="ECO:0000313" key="7">
    <source>
        <dbReference type="EMBL" id="MQX38099.1"/>
    </source>
</evidence>
<dbReference type="Gene3D" id="3.20.20.70">
    <property type="entry name" value="Aldolase class I"/>
    <property type="match status" value="1"/>
</dbReference>
<accession>A0A7X1ZGG3</accession>
<feature type="domain" description="Radical SAM core" evidence="6">
    <location>
        <begin position="6"/>
        <end position="239"/>
    </location>
</feature>
<dbReference type="RefSeq" id="WP_153346220.1">
    <property type="nucleotide sequence ID" value="NZ_WIVE01000070.1"/>
</dbReference>
<dbReference type="InterPro" id="IPR013785">
    <property type="entry name" value="Aldolase_TIM"/>
</dbReference>
<reference evidence="7 8" key="1">
    <citation type="submission" date="2019-10" db="EMBL/GenBank/DDBJ databases">
        <title>Draft whole-genome sequence of the purple nonsulfur photosynthetic bacterium Roseospira navarrensis DSM 15114.</title>
        <authorList>
            <person name="Kyndt J.A."/>
            <person name="Meyer T.E."/>
        </authorList>
    </citation>
    <scope>NUCLEOTIDE SEQUENCE [LARGE SCALE GENOMIC DNA]</scope>
    <source>
        <strain evidence="7 8">DSM 15114</strain>
    </source>
</reference>
<dbReference type="SFLD" id="SFLDS00029">
    <property type="entry name" value="Radical_SAM"/>
    <property type="match status" value="1"/>
</dbReference>
<evidence type="ECO:0000256" key="1">
    <source>
        <dbReference type="ARBA" id="ARBA00001966"/>
    </source>
</evidence>
<dbReference type="CDD" id="cd01335">
    <property type="entry name" value="Radical_SAM"/>
    <property type="match status" value="1"/>
</dbReference>
<dbReference type="EMBL" id="WIVE01000070">
    <property type="protein sequence ID" value="MQX38099.1"/>
    <property type="molecule type" value="Genomic_DNA"/>
</dbReference>
<dbReference type="SUPFAM" id="SSF102114">
    <property type="entry name" value="Radical SAM enzymes"/>
    <property type="match status" value="1"/>
</dbReference>
<dbReference type="PROSITE" id="PS51918">
    <property type="entry name" value="RADICAL_SAM"/>
    <property type="match status" value="1"/>
</dbReference>
<keyword evidence="8" id="KW-1185">Reference proteome</keyword>
<keyword evidence="4" id="KW-0408">Iron</keyword>
<keyword evidence="2" id="KW-0949">S-adenosyl-L-methionine</keyword>
<evidence type="ECO:0000256" key="3">
    <source>
        <dbReference type="ARBA" id="ARBA00022723"/>
    </source>
</evidence>
<comment type="caution">
    <text evidence="7">The sequence shown here is derived from an EMBL/GenBank/DDBJ whole genome shotgun (WGS) entry which is preliminary data.</text>
</comment>
<dbReference type="GO" id="GO:0016491">
    <property type="term" value="F:oxidoreductase activity"/>
    <property type="evidence" value="ECO:0007669"/>
    <property type="project" value="InterPro"/>
</dbReference>
<dbReference type="SFLD" id="SFLDG01386">
    <property type="entry name" value="main_SPASM_domain-containing"/>
    <property type="match status" value="1"/>
</dbReference>
<keyword evidence="3" id="KW-0479">Metal-binding</keyword>
<dbReference type="InterPro" id="IPR007197">
    <property type="entry name" value="rSAM"/>
</dbReference>
<gene>
    <name evidence="7" type="ORF">GHC57_16400</name>
</gene>
<dbReference type="PANTHER" id="PTHR43273">
    <property type="entry name" value="ANAEROBIC SULFATASE-MATURATING ENZYME HOMOLOG ASLB-RELATED"/>
    <property type="match status" value="1"/>
</dbReference>
<dbReference type="Pfam" id="PF04055">
    <property type="entry name" value="Radical_SAM"/>
    <property type="match status" value="1"/>
</dbReference>
<dbReference type="AlphaFoldDB" id="A0A7X1ZGG3"/>
<dbReference type="InterPro" id="IPR023867">
    <property type="entry name" value="Sulphatase_maturase_rSAM"/>
</dbReference>
<name>A0A7X1ZGG3_9PROT</name>